<evidence type="ECO:0000313" key="1">
    <source>
        <dbReference type="EMBL" id="KAG6388766.1"/>
    </source>
</evidence>
<reference evidence="1" key="2">
    <citation type="submission" date="2020-08" db="EMBL/GenBank/DDBJ databases">
        <title>Plant Genome Project.</title>
        <authorList>
            <person name="Zhang R.-G."/>
        </authorList>
    </citation>
    <scope>NUCLEOTIDE SEQUENCE</scope>
    <source>
        <strain evidence="1">Huo1</strain>
        <tissue evidence="1">Leaf</tissue>
    </source>
</reference>
<reference evidence="1" key="1">
    <citation type="submission" date="2018-01" db="EMBL/GenBank/DDBJ databases">
        <authorList>
            <person name="Mao J.F."/>
        </authorList>
    </citation>
    <scope>NUCLEOTIDE SEQUENCE</scope>
    <source>
        <strain evidence="1">Huo1</strain>
        <tissue evidence="1">Leaf</tissue>
    </source>
</reference>
<dbReference type="Proteomes" id="UP000298416">
    <property type="component" value="Unassembled WGS sequence"/>
</dbReference>
<name>A0A8X8Z1T1_SALSN</name>
<accession>A0A8X8Z1T1</accession>
<keyword evidence="2" id="KW-1185">Reference proteome</keyword>
<evidence type="ECO:0000313" key="2">
    <source>
        <dbReference type="Proteomes" id="UP000298416"/>
    </source>
</evidence>
<proteinExistence type="predicted"/>
<dbReference type="EMBL" id="PNBA02000020">
    <property type="protein sequence ID" value="KAG6388766.1"/>
    <property type="molecule type" value="Genomic_DNA"/>
</dbReference>
<organism evidence="1">
    <name type="scientific">Salvia splendens</name>
    <name type="common">Scarlet sage</name>
    <dbReference type="NCBI Taxonomy" id="180675"/>
    <lineage>
        <taxon>Eukaryota</taxon>
        <taxon>Viridiplantae</taxon>
        <taxon>Streptophyta</taxon>
        <taxon>Embryophyta</taxon>
        <taxon>Tracheophyta</taxon>
        <taxon>Spermatophyta</taxon>
        <taxon>Magnoliopsida</taxon>
        <taxon>eudicotyledons</taxon>
        <taxon>Gunneridae</taxon>
        <taxon>Pentapetalae</taxon>
        <taxon>asterids</taxon>
        <taxon>lamiids</taxon>
        <taxon>Lamiales</taxon>
        <taxon>Lamiaceae</taxon>
        <taxon>Nepetoideae</taxon>
        <taxon>Mentheae</taxon>
        <taxon>Salviinae</taxon>
        <taxon>Salvia</taxon>
        <taxon>Salvia subgen. Calosphace</taxon>
        <taxon>core Calosphace</taxon>
    </lineage>
</organism>
<protein>
    <submittedName>
        <fullName evidence="1">Uncharacterized protein</fullName>
    </submittedName>
</protein>
<sequence length="270" mass="28968">MSMFLLYRFIHINSERFGSRIQENFNNPHCNRHVIQQILRHSASDHFPNLSLLDFSGELALSIAGFWPHLAPGSALAPHLLRRLSTVAFPPSLPSLSTSALVAREERCLRLIGVLYLSVESSHPAESPIGKGRIAFSLHLLLCFSVTRGSSGVAVTLTPSTSASRTAACLRRQPRVSICSTPDSPSPKLSFYILLYSGLIVGDLISLLSVSAAPLKALALLIVEAIPIFSNSLFYHGGSPLALSPSRLTTLNAGGFSLFEMVNSTACGGG</sequence>
<dbReference type="AlphaFoldDB" id="A0A8X8Z1T1"/>
<gene>
    <name evidence="1" type="ORF">SASPL_150200</name>
</gene>
<comment type="caution">
    <text evidence="1">The sequence shown here is derived from an EMBL/GenBank/DDBJ whole genome shotgun (WGS) entry which is preliminary data.</text>
</comment>